<organism evidence="2 3">
    <name type="scientific">Caenorhabditis bovis</name>
    <dbReference type="NCBI Taxonomy" id="2654633"/>
    <lineage>
        <taxon>Eukaryota</taxon>
        <taxon>Metazoa</taxon>
        <taxon>Ecdysozoa</taxon>
        <taxon>Nematoda</taxon>
        <taxon>Chromadorea</taxon>
        <taxon>Rhabditida</taxon>
        <taxon>Rhabditina</taxon>
        <taxon>Rhabditomorpha</taxon>
        <taxon>Rhabditoidea</taxon>
        <taxon>Rhabditidae</taxon>
        <taxon>Peloderinae</taxon>
        <taxon>Caenorhabditis</taxon>
    </lineage>
</organism>
<feature type="region of interest" description="Disordered" evidence="1">
    <location>
        <begin position="119"/>
        <end position="196"/>
    </location>
</feature>
<keyword evidence="3" id="KW-1185">Reference proteome</keyword>
<name>A0A8S1EQP9_9PELO</name>
<evidence type="ECO:0000313" key="3">
    <source>
        <dbReference type="Proteomes" id="UP000494206"/>
    </source>
</evidence>
<evidence type="ECO:0000256" key="1">
    <source>
        <dbReference type="SAM" id="MobiDB-lite"/>
    </source>
</evidence>
<gene>
    <name evidence="2" type="ORF">CBOVIS_LOCUS4571</name>
</gene>
<accession>A0A8S1EQP9</accession>
<dbReference type="EMBL" id="CADEPM010000003">
    <property type="protein sequence ID" value="CAB3401885.1"/>
    <property type="molecule type" value="Genomic_DNA"/>
</dbReference>
<protein>
    <submittedName>
        <fullName evidence="2">Uncharacterized protein</fullName>
    </submittedName>
</protein>
<comment type="caution">
    <text evidence="2">The sequence shown here is derived from an EMBL/GenBank/DDBJ whole genome shotgun (WGS) entry which is preliminary data.</text>
</comment>
<feature type="compositionally biased region" description="Pro residues" evidence="1">
    <location>
        <begin position="120"/>
        <end position="140"/>
    </location>
</feature>
<reference evidence="2 3" key="1">
    <citation type="submission" date="2020-04" db="EMBL/GenBank/DDBJ databases">
        <authorList>
            <person name="Laetsch R D."/>
            <person name="Stevens L."/>
            <person name="Kumar S."/>
            <person name="Blaxter L. M."/>
        </authorList>
    </citation>
    <scope>NUCLEOTIDE SEQUENCE [LARGE SCALE GENOMIC DNA]</scope>
</reference>
<dbReference type="Proteomes" id="UP000494206">
    <property type="component" value="Unassembled WGS sequence"/>
</dbReference>
<proteinExistence type="predicted"/>
<sequence>MQSIIDTPILYFCTRDKIYKLYNPNVHLVPPTTIWRPTRTLAQQPPQLVHDKAEDSEEDEEYHWEEEYLDILDKQSHPKPLISMSSNNKKSFHFYCPVEKRIKLFTPHPDIFPKEDMVWVPPPPPQPAPPKAFGEPPAPTPEKLGNIDELRQGSVELKTNDEKKPFALGWPPSTSTWVPPPPPPDRKKAAMNNKKN</sequence>
<evidence type="ECO:0000313" key="2">
    <source>
        <dbReference type="EMBL" id="CAB3401885.1"/>
    </source>
</evidence>
<dbReference type="AlphaFoldDB" id="A0A8S1EQP9"/>